<feature type="binding site" evidence="1">
    <location>
        <position position="256"/>
    </location>
    <ligand>
        <name>Zn(2+)</name>
        <dbReference type="ChEBI" id="CHEBI:29105"/>
    </ligand>
</feature>
<dbReference type="GO" id="GO:0046872">
    <property type="term" value="F:metal ion binding"/>
    <property type="evidence" value="ECO:0007669"/>
    <property type="project" value="UniProtKB-KW"/>
</dbReference>
<dbReference type="SUPFAM" id="SSF158745">
    <property type="entry name" value="LanC-like"/>
    <property type="match status" value="1"/>
</dbReference>
<gene>
    <name evidence="2" type="ORF">PSECIP111854_00468</name>
</gene>
<name>A0A9W4QRU0_9GAMM</name>
<keyword evidence="1" id="KW-0479">Metal-binding</keyword>
<dbReference type="EMBL" id="CAMAPC010000002">
    <property type="protein sequence ID" value="CAH9050137.1"/>
    <property type="molecule type" value="Genomic_DNA"/>
</dbReference>
<reference evidence="2" key="1">
    <citation type="submission" date="2022-07" db="EMBL/GenBank/DDBJ databases">
        <authorList>
            <person name="Criscuolo A."/>
        </authorList>
    </citation>
    <scope>NUCLEOTIDE SEQUENCE</scope>
    <source>
        <strain evidence="2">CIP111854</strain>
    </source>
</reference>
<dbReference type="RefSeq" id="WP_261625680.1">
    <property type="nucleotide sequence ID" value="NZ_CAMAPC010000002.1"/>
</dbReference>
<dbReference type="InterPro" id="IPR007822">
    <property type="entry name" value="LANC-like"/>
</dbReference>
<keyword evidence="3" id="KW-1185">Reference proteome</keyword>
<evidence type="ECO:0008006" key="4">
    <source>
        <dbReference type="Google" id="ProtNLM"/>
    </source>
</evidence>
<feature type="binding site" evidence="1">
    <location>
        <position position="306"/>
    </location>
    <ligand>
        <name>Zn(2+)</name>
        <dbReference type="ChEBI" id="CHEBI:29105"/>
    </ligand>
</feature>
<dbReference type="PANTHER" id="PTHR12736">
    <property type="entry name" value="LANC-LIKE PROTEIN"/>
    <property type="match status" value="1"/>
</dbReference>
<keyword evidence="1" id="KW-0862">Zinc</keyword>
<evidence type="ECO:0000313" key="3">
    <source>
        <dbReference type="Proteomes" id="UP001152467"/>
    </source>
</evidence>
<evidence type="ECO:0000256" key="1">
    <source>
        <dbReference type="PIRSR" id="PIRSR607822-1"/>
    </source>
</evidence>
<proteinExistence type="predicted"/>
<dbReference type="Proteomes" id="UP001152467">
    <property type="component" value="Unassembled WGS sequence"/>
</dbReference>
<feature type="binding site" evidence="1">
    <location>
        <position position="305"/>
    </location>
    <ligand>
        <name>Zn(2+)</name>
        <dbReference type="ChEBI" id="CHEBI:29105"/>
    </ligand>
</feature>
<protein>
    <recommendedName>
        <fullName evidence="4">Lantibiotic biosynthesis protein</fullName>
    </recommendedName>
</protein>
<dbReference type="Pfam" id="PF05147">
    <property type="entry name" value="LANC_like"/>
    <property type="match status" value="1"/>
</dbReference>
<dbReference type="PRINTS" id="PR01950">
    <property type="entry name" value="LANCSUPER"/>
</dbReference>
<comment type="caution">
    <text evidence="2">The sequence shown here is derived from an EMBL/GenBank/DDBJ whole genome shotgun (WGS) entry which is preliminary data.</text>
</comment>
<dbReference type="GO" id="GO:0005886">
    <property type="term" value="C:plasma membrane"/>
    <property type="evidence" value="ECO:0007669"/>
    <property type="project" value="TreeGrafter"/>
</dbReference>
<dbReference type="SMART" id="SM01260">
    <property type="entry name" value="LANC_like"/>
    <property type="match status" value="1"/>
</dbReference>
<organism evidence="2 3">
    <name type="scientific">Pseudoalteromonas holothuriae</name>
    <dbReference type="NCBI Taxonomy" id="2963714"/>
    <lineage>
        <taxon>Bacteria</taxon>
        <taxon>Pseudomonadati</taxon>
        <taxon>Pseudomonadota</taxon>
        <taxon>Gammaproteobacteria</taxon>
        <taxon>Alteromonadales</taxon>
        <taxon>Pseudoalteromonadaceae</taxon>
        <taxon>Pseudoalteromonas</taxon>
    </lineage>
</organism>
<dbReference type="Gene3D" id="1.50.10.20">
    <property type="match status" value="1"/>
</dbReference>
<evidence type="ECO:0000313" key="2">
    <source>
        <dbReference type="EMBL" id="CAH9050137.1"/>
    </source>
</evidence>
<sequence>MCLNLSHKNKAIKVLELIIQKITSTIISEQHAGLFTGMSGQLLFLVYAEMSIPNSVDNKLIQNCIDKIQRALKSQSLNMGLTSGVSGIGLTLELIQRIIDEPANLNESLDLHLISVLEDESEQIEYELLQGLTGVLLYALNRSQWATGEKLLNIVLEQLINKKIELSEGLAWPTHITSNFRFSASQDVEFNLGLAHGNAGTLGVLTKVYQKYPTEKLREVIKNHAYWMLSQGIVKADHSYFGYCNNDEKNSRLAWCYGDLCNSLVLWHAGKILGNDFIMNTAQKIALVAASLKLESSGVVDMALCHGAGGNAVIFQSLYFHMKLEPLKKASIYWYTLLLDSTDTAKGLDSLWQFNSVNNSYQENFNLLEGYAGIGLALLSSLDFDSSWQTCLLMD</sequence>
<dbReference type="GO" id="GO:0031179">
    <property type="term" value="P:peptide modification"/>
    <property type="evidence" value="ECO:0007669"/>
    <property type="project" value="InterPro"/>
</dbReference>
<dbReference type="AlphaFoldDB" id="A0A9W4QRU0"/>
<dbReference type="PANTHER" id="PTHR12736:SF7">
    <property type="entry name" value="LANC-LIKE PROTEIN 3"/>
    <property type="match status" value="1"/>
</dbReference>
<accession>A0A9W4QRU0</accession>